<comment type="subcellular location">
    <subcellularLocation>
        <location evidence="1">Membrane</location>
    </subcellularLocation>
</comment>
<dbReference type="InterPro" id="IPR017452">
    <property type="entry name" value="GPCR_Rhodpsn_7TM"/>
</dbReference>
<name>A0A2H1WUU2_SPOFR</name>
<dbReference type="SUPFAM" id="SSF81321">
    <property type="entry name" value="Family A G protein-coupled receptor-like"/>
    <property type="match status" value="1"/>
</dbReference>
<accession>A0A2H1WUU2</accession>
<feature type="transmembrane region" description="Helical" evidence="5">
    <location>
        <begin position="32"/>
        <end position="54"/>
    </location>
</feature>
<dbReference type="Gene3D" id="1.20.1070.10">
    <property type="entry name" value="Rhodopsin 7-helix transmembrane proteins"/>
    <property type="match status" value="1"/>
</dbReference>
<evidence type="ECO:0000313" key="7">
    <source>
        <dbReference type="EMBL" id="SOQ56736.1"/>
    </source>
</evidence>
<proteinExistence type="predicted"/>
<dbReference type="AlphaFoldDB" id="A0A2H1WUU2"/>
<sequence length="124" mass="14199">MSTSKWTPLTPEALYKYVAIVKPLQHRLSRRVARAALFTVWCASALLALPSLLYSDTYKKHFIAIPEMFDVLSTEFKLFLKYVNGDREICFIKWPDGSYPSSRTDYVGRDNIPLTVEKVPASVH</sequence>
<protein>
    <submittedName>
        <fullName evidence="7">SFRICE_025139</fullName>
    </submittedName>
</protein>
<evidence type="ECO:0000259" key="6">
    <source>
        <dbReference type="PROSITE" id="PS50262"/>
    </source>
</evidence>
<keyword evidence="3 5" id="KW-1133">Transmembrane helix</keyword>
<feature type="domain" description="G-protein coupled receptors family 1 profile" evidence="6">
    <location>
        <begin position="1"/>
        <end position="124"/>
    </location>
</feature>
<dbReference type="PROSITE" id="PS50262">
    <property type="entry name" value="G_PROTEIN_RECEP_F1_2"/>
    <property type="match status" value="1"/>
</dbReference>
<keyword evidence="2 5" id="KW-0812">Transmembrane</keyword>
<dbReference type="GO" id="GO:0016020">
    <property type="term" value="C:membrane"/>
    <property type="evidence" value="ECO:0007669"/>
    <property type="project" value="UniProtKB-SubCell"/>
</dbReference>
<evidence type="ECO:0000256" key="3">
    <source>
        <dbReference type="ARBA" id="ARBA00022989"/>
    </source>
</evidence>
<evidence type="ECO:0000256" key="1">
    <source>
        <dbReference type="ARBA" id="ARBA00004370"/>
    </source>
</evidence>
<dbReference type="EMBL" id="ODYU01011164">
    <property type="protein sequence ID" value="SOQ56736.1"/>
    <property type="molecule type" value="Genomic_DNA"/>
</dbReference>
<evidence type="ECO:0000256" key="4">
    <source>
        <dbReference type="ARBA" id="ARBA00023136"/>
    </source>
</evidence>
<gene>
    <name evidence="7" type="ORF">SFRICE_025139</name>
</gene>
<evidence type="ECO:0000256" key="5">
    <source>
        <dbReference type="SAM" id="Phobius"/>
    </source>
</evidence>
<evidence type="ECO:0000256" key="2">
    <source>
        <dbReference type="ARBA" id="ARBA00022692"/>
    </source>
</evidence>
<reference evidence="7" key="1">
    <citation type="submission" date="2016-07" db="EMBL/GenBank/DDBJ databases">
        <authorList>
            <person name="Bretaudeau A."/>
        </authorList>
    </citation>
    <scope>NUCLEOTIDE SEQUENCE</scope>
    <source>
        <strain evidence="7">Rice</strain>
        <tissue evidence="7">Whole body</tissue>
    </source>
</reference>
<organism evidence="7">
    <name type="scientific">Spodoptera frugiperda</name>
    <name type="common">Fall armyworm</name>
    <dbReference type="NCBI Taxonomy" id="7108"/>
    <lineage>
        <taxon>Eukaryota</taxon>
        <taxon>Metazoa</taxon>
        <taxon>Ecdysozoa</taxon>
        <taxon>Arthropoda</taxon>
        <taxon>Hexapoda</taxon>
        <taxon>Insecta</taxon>
        <taxon>Pterygota</taxon>
        <taxon>Neoptera</taxon>
        <taxon>Endopterygota</taxon>
        <taxon>Lepidoptera</taxon>
        <taxon>Glossata</taxon>
        <taxon>Ditrysia</taxon>
        <taxon>Noctuoidea</taxon>
        <taxon>Noctuidae</taxon>
        <taxon>Amphipyrinae</taxon>
        <taxon>Spodoptera</taxon>
    </lineage>
</organism>
<keyword evidence="4 5" id="KW-0472">Membrane</keyword>